<evidence type="ECO:0000256" key="1">
    <source>
        <dbReference type="SAM" id="MobiDB-lite"/>
    </source>
</evidence>
<sequence length="216" mass="24916">MYSDRYAPPPYRHRQSFGRGQDFHGKDGRHAEPLRRGFGQAVLRGKSFNNGHYNPTFDQFYQQKLHYQQPSNNRVSKSFRRNTNNNNMRSHRQQQSSRFDDAAVRQYFHYSPAAEGYRLQQSRKAGSKWVHAHTNRRGRHATRQDRVRKERRQRSLSYQPSIASSLAYTPKPQPSPLRNSVTPPSPSTSTTPALPPQRPPPTSSSCPPSRIDEDSA</sequence>
<protein>
    <submittedName>
        <fullName evidence="2">Uncharacterized protein</fullName>
    </submittedName>
</protein>
<proteinExistence type="predicted"/>
<keyword evidence="3" id="KW-1185">Reference proteome</keyword>
<feature type="compositionally biased region" description="Pro residues" evidence="1">
    <location>
        <begin position="193"/>
        <end position="202"/>
    </location>
</feature>
<feature type="region of interest" description="Disordered" evidence="1">
    <location>
        <begin position="118"/>
        <end position="216"/>
    </location>
</feature>
<feature type="compositionally biased region" description="Polar residues" evidence="1">
    <location>
        <begin position="68"/>
        <end position="97"/>
    </location>
</feature>
<feature type="non-terminal residue" evidence="2">
    <location>
        <position position="216"/>
    </location>
</feature>
<name>A0AAD5S199_9FUNG</name>
<dbReference type="EMBL" id="JADGJD010002227">
    <property type="protein sequence ID" value="KAJ3033908.1"/>
    <property type="molecule type" value="Genomic_DNA"/>
</dbReference>
<gene>
    <name evidence="2" type="ORF">HK097_004681</name>
</gene>
<dbReference type="AlphaFoldDB" id="A0AAD5S199"/>
<feature type="compositionally biased region" description="Basic and acidic residues" evidence="1">
    <location>
        <begin position="21"/>
        <end position="34"/>
    </location>
</feature>
<evidence type="ECO:0000313" key="2">
    <source>
        <dbReference type="EMBL" id="KAJ3033908.1"/>
    </source>
</evidence>
<feature type="compositionally biased region" description="Basic residues" evidence="1">
    <location>
        <begin position="130"/>
        <end position="141"/>
    </location>
</feature>
<comment type="caution">
    <text evidence="2">The sequence shown here is derived from an EMBL/GenBank/DDBJ whole genome shotgun (WGS) entry which is preliminary data.</text>
</comment>
<feature type="region of interest" description="Disordered" evidence="1">
    <location>
        <begin position="68"/>
        <end position="98"/>
    </location>
</feature>
<accession>A0AAD5S199</accession>
<feature type="compositionally biased region" description="Polar residues" evidence="1">
    <location>
        <begin position="155"/>
        <end position="167"/>
    </location>
</feature>
<dbReference type="Proteomes" id="UP001212841">
    <property type="component" value="Unassembled WGS sequence"/>
</dbReference>
<evidence type="ECO:0000313" key="3">
    <source>
        <dbReference type="Proteomes" id="UP001212841"/>
    </source>
</evidence>
<feature type="region of interest" description="Disordered" evidence="1">
    <location>
        <begin position="1"/>
        <end position="34"/>
    </location>
</feature>
<reference evidence="2" key="1">
    <citation type="submission" date="2020-05" db="EMBL/GenBank/DDBJ databases">
        <title>Phylogenomic resolution of chytrid fungi.</title>
        <authorList>
            <person name="Stajich J.E."/>
            <person name="Amses K."/>
            <person name="Simmons R."/>
            <person name="Seto K."/>
            <person name="Myers J."/>
            <person name="Bonds A."/>
            <person name="Quandt C.A."/>
            <person name="Barry K."/>
            <person name="Liu P."/>
            <person name="Grigoriev I."/>
            <person name="Longcore J.E."/>
            <person name="James T.Y."/>
        </authorList>
    </citation>
    <scope>NUCLEOTIDE SEQUENCE</scope>
    <source>
        <strain evidence="2">JEL0318</strain>
    </source>
</reference>
<organism evidence="2 3">
    <name type="scientific">Rhizophlyctis rosea</name>
    <dbReference type="NCBI Taxonomy" id="64517"/>
    <lineage>
        <taxon>Eukaryota</taxon>
        <taxon>Fungi</taxon>
        <taxon>Fungi incertae sedis</taxon>
        <taxon>Chytridiomycota</taxon>
        <taxon>Chytridiomycota incertae sedis</taxon>
        <taxon>Chytridiomycetes</taxon>
        <taxon>Rhizophlyctidales</taxon>
        <taxon>Rhizophlyctidaceae</taxon>
        <taxon>Rhizophlyctis</taxon>
    </lineage>
</organism>